<proteinExistence type="predicted"/>
<gene>
    <name evidence="2" type="ORF">F0Q34_06295</name>
</gene>
<evidence type="ECO:0000313" key="2">
    <source>
        <dbReference type="EMBL" id="KAA2213678.1"/>
    </source>
</evidence>
<protein>
    <submittedName>
        <fullName evidence="2">Uncharacterized protein</fullName>
    </submittedName>
</protein>
<reference evidence="2 3" key="1">
    <citation type="journal article" date="2015" name="Int. J. Syst. Evol. Microbiol.">
        <title>Roseomonas oryzae sp. nov., isolated from paddy rhizosphere soil.</title>
        <authorList>
            <person name="Ramaprasad E.V."/>
            <person name="Sasikala Ch."/>
            <person name="Ramana Ch.V."/>
        </authorList>
    </citation>
    <scope>NUCLEOTIDE SEQUENCE [LARGE SCALE GENOMIC DNA]</scope>
    <source>
        <strain evidence="2 3">KCTC 42542</strain>
    </source>
</reference>
<comment type="caution">
    <text evidence="2">The sequence shown here is derived from an EMBL/GenBank/DDBJ whole genome shotgun (WGS) entry which is preliminary data.</text>
</comment>
<evidence type="ECO:0000313" key="3">
    <source>
        <dbReference type="Proteomes" id="UP000322110"/>
    </source>
</evidence>
<sequence length="397" mass="45467">MMQTLPAMRRVMDDREIRHFVKKNGILLQENKFEFYQLDIYHARSLLKRMEDSAAGYNGIRDLPKFSIMGLIGSYDLFLSDLIKVIFITKPEILSGSDKNISFKDLIETGSIEAVRNKIIEKEVESVIRSSHAEQIEWLEAKLKITLRKDLEIWPDFIELCERRNLLTHTGGTISSQYLKVCKDHGHNTKGIKVGSVLSVTPDYYKNSVEIIQELGIKLIHVIWRKLSPQDLNIADRELDDFCYRMIVGRKYKQAEKLLHFGLKTFKRHGSDATRKQMVINYANTVKLGGNKEKAIEALDEEDWSASTENYRICVAAIKDDLPAVTGMMKSAVNSGRIRVSNFREWPVFDSIRSDPMFVEAFEAEFGEPLLLDQESSSLRNLPSHDGEAQTDLADTE</sequence>
<evidence type="ECO:0000256" key="1">
    <source>
        <dbReference type="SAM" id="MobiDB-lite"/>
    </source>
</evidence>
<keyword evidence="3" id="KW-1185">Reference proteome</keyword>
<dbReference type="Proteomes" id="UP000322110">
    <property type="component" value="Unassembled WGS sequence"/>
</dbReference>
<feature type="region of interest" description="Disordered" evidence="1">
    <location>
        <begin position="377"/>
        <end position="397"/>
    </location>
</feature>
<dbReference type="EMBL" id="VUKA01000002">
    <property type="protein sequence ID" value="KAA2213678.1"/>
    <property type="molecule type" value="Genomic_DNA"/>
</dbReference>
<dbReference type="AlphaFoldDB" id="A0A5B2TIC4"/>
<name>A0A5B2TIC4_9PROT</name>
<accession>A0A5B2TIC4</accession>
<organism evidence="2 3">
    <name type="scientific">Teichococcus oryzae</name>
    <dbReference type="NCBI Taxonomy" id="1608942"/>
    <lineage>
        <taxon>Bacteria</taxon>
        <taxon>Pseudomonadati</taxon>
        <taxon>Pseudomonadota</taxon>
        <taxon>Alphaproteobacteria</taxon>
        <taxon>Acetobacterales</taxon>
        <taxon>Roseomonadaceae</taxon>
        <taxon>Roseomonas</taxon>
    </lineage>
</organism>